<dbReference type="GO" id="GO:0000981">
    <property type="term" value="F:DNA-binding transcription factor activity, RNA polymerase II-specific"/>
    <property type="evidence" value="ECO:0007669"/>
    <property type="project" value="TreeGrafter"/>
</dbReference>
<feature type="domain" description="Fork-head" evidence="7">
    <location>
        <begin position="56"/>
        <end position="149"/>
    </location>
</feature>
<dbReference type="GO" id="GO:0005634">
    <property type="term" value="C:nucleus"/>
    <property type="evidence" value="ECO:0007669"/>
    <property type="project" value="UniProtKB-SubCell"/>
</dbReference>
<dbReference type="STRING" id="98765.A0A2R6NQW1"/>
<evidence type="ECO:0000313" key="9">
    <source>
        <dbReference type="Proteomes" id="UP000186601"/>
    </source>
</evidence>
<evidence type="ECO:0000256" key="4">
    <source>
        <dbReference type="ARBA" id="ARBA00023242"/>
    </source>
</evidence>
<dbReference type="InterPro" id="IPR001766">
    <property type="entry name" value="Fork_head_dom"/>
</dbReference>
<dbReference type="InterPro" id="IPR045912">
    <property type="entry name" value="FOXJ2/3-like"/>
</dbReference>
<evidence type="ECO:0000256" key="3">
    <source>
        <dbReference type="ARBA" id="ARBA00023163"/>
    </source>
</evidence>
<comment type="caution">
    <text evidence="8">The sequence shown here is derived from an EMBL/GenBank/DDBJ whole genome shotgun (WGS) entry which is preliminary data.</text>
</comment>
<evidence type="ECO:0000256" key="1">
    <source>
        <dbReference type="ARBA" id="ARBA00023015"/>
    </source>
</evidence>
<feature type="DNA-binding region" description="Fork-head" evidence="5">
    <location>
        <begin position="56"/>
        <end position="149"/>
    </location>
</feature>
<dbReference type="InterPro" id="IPR036390">
    <property type="entry name" value="WH_DNA-bd_sf"/>
</dbReference>
<protein>
    <recommendedName>
        <fullName evidence="7">Fork-head domain-containing protein</fullName>
    </recommendedName>
</protein>
<dbReference type="GO" id="GO:0000978">
    <property type="term" value="F:RNA polymerase II cis-regulatory region sequence-specific DNA binding"/>
    <property type="evidence" value="ECO:0007669"/>
    <property type="project" value="TreeGrafter"/>
</dbReference>
<reference evidence="8 9" key="1">
    <citation type="submission" date="2018-02" db="EMBL/GenBank/DDBJ databases">
        <title>Genome sequence of the basidiomycete white-rot fungus Phlebia centrifuga.</title>
        <authorList>
            <person name="Granchi Z."/>
            <person name="Peng M."/>
            <person name="de Vries R.P."/>
            <person name="Hilden K."/>
            <person name="Makela M.R."/>
            <person name="Grigoriev I."/>
            <person name="Riley R."/>
        </authorList>
    </citation>
    <scope>NUCLEOTIDE SEQUENCE [LARGE SCALE GENOMIC DNA]</scope>
    <source>
        <strain evidence="8 9">FBCC195</strain>
    </source>
</reference>
<dbReference type="PANTHER" id="PTHR46078">
    <property type="entry name" value="FORKHEAD BOX PROTEIN J2 FAMILY MEMBER"/>
    <property type="match status" value="1"/>
</dbReference>
<keyword evidence="3" id="KW-0804">Transcription</keyword>
<evidence type="ECO:0000256" key="2">
    <source>
        <dbReference type="ARBA" id="ARBA00023125"/>
    </source>
</evidence>
<accession>A0A2R6NQW1</accession>
<feature type="region of interest" description="Disordered" evidence="6">
    <location>
        <begin position="1"/>
        <end position="27"/>
    </location>
</feature>
<dbReference type="SUPFAM" id="SSF46785">
    <property type="entry name" value="Winged helix' DNA-binding domain"/>
    <property type="match status" value="1"/>
</dbReference>
<evidence type="ECO:0000313" key="8">
    <source>
        <dbReference type="EMBL" id="PSR74988.1"/>
    </source>
</evidence>
<keyword evidence="9" id="KW-1185">Reference proteome</keyword>
<keyword evidence="1" id="KW-0805">Transcription regulation</keyword>
<evidence type="ECO:0000256" key="6">
    <source>
        <dbReference type="SAM" id="MobiDB-lite"/>
    </source>
</evidence>
<name>A0A2R6NQW1_9APHY</name>
<sequence>MAQQPTVMPQDMIPQHPPPPQLHPPVNSYYPENPNDLTGGLPINLDSLRDGPPGSKPFYPYSTLIRYAIKGAPNQKLLLEDIYYAIESRFPYFRSAPPGWKNSVRHNLSLNPCFEKVPRPLTDRGKGSYWTVNDNVDPRTGVHRVRKKKPKGGSKGRGQQVQETQHQEEQQPVIEQDVDYHPGATTEAQTYPEPTFVPPPIIATDGPGPSRQQSYPPTYPTFDPGFGFPPTDMRYNVPPIFPPEERFEVDDHGNINWAAAWRKELANMVSFTEDQEKSGADQEWFKLMLIKVRSAMMAPPMNPGDGLGHPPNGMHGAPPNGVEVPAH</sequence>
<keyword evidence="2 5" id="KW-0238">DNA-binding</keyword>
<comment type="subcellular location">
    <subcellularLocation>
        <location evidence="5">Nucleus</location>
    </subcellularLocation>
</comment>
<dbReference type="OrthoDB" id="5954824at2759"/>
<proteinExistence type="predicted"/>
<feature type="compositionally biased region" description="Basic residues" evidence="6">
    <location>
        <begin position="141"/>
        <end position="154"/>
    </location>
</feature>
<dbReference type="Pfam" id="PF00250">
    <property type="entry name" value="Forkhead"/>
    <property type="match status" value="1"/>
</dbReference>
<dbReference type="AlphaFoldDB" id="A0A2R6NQW1"/>
<gene>
    <name evidence="8" type="ORF">PHLCEN_2v9402</name>
</gene>
<dbReference type="PROSITE" id="PS50039">
    <property type="entry name" value="FORK_HEAD_3"/>
    <property type="match status" value="1"/>
</dbReference>
<dbReference type="CDD" id="cd00059">
    <property type="entry name" value="FH_FOX"/>
    <property type="match status" value="1"/>
</dbReference>
<dbReference type="InterPro" id="IPR036388">
    <property type="entry name" value="WH-like_DNA-bd_sf"/>
</dbReference>
<evidence type="ECO:0000256" key="5">
    <source>
        <dbReference type="PROSITE-ProRule" id="PRU00089"/>
    </source>
</evidence>
<dbReference type="SMART" id="SM00339">
    <property type="entry name" value="FH"/>
    <property type="match status" value="1"/>
</dbReference>
<evidence type="ECO:0000259" key="7">
    <source>
        <dbReference type="PROSITE" id="PS50039"/>
    </source>
</evidence>
<keyword evidence="4 5" id="KW-0539">Nucleus</keyword>
<dbReference type="Proteomes" id="UP000186601">
    <property type="component" value="Unassembled WGS sequence"/>
</dbReference>
<dbReference type="PRINTS" id="PR00053">
    <property type="entry name" value="FORKHEAD"/>
</dbReference>
<dbReference type="PROSITE" id="PS00658">
    <property type="entry name" value="FORK_HEAD_2"/>
    <property type="match status" value="1"/>
</dbReference>
<dbReference type="PANTHER" id="PTHR46078:SF2">
    <property type="entry name" value="FORK-HEAD DOMAIN-CONTAINING PROTEIN"/>
    <property type="match status" value="1"/>
</dbReference>
<organism evidence="8 9">
    <name type="scientific">Hermanssonia centrifuga</name>
    <dbReference type="NCBI Taxonomy" id="98765"/>
    <lineage>
        <taxon>Eukaryota</taxon>
        <taxon>Fungi</taxon>
        <taxon>Dikarya</taxon>
        <taxon>Basidiomycota</taxon>
        <taxon>Agaricomycotina</taxon>
        <taxon>Agaricomycetes</taxon>
        <taxon>Polyporales</taxon>
        <taxon>Meruliaceae</taxon>
        <taxon>Hermanssonia</taxon>
    </lineage>
</organism>
<feature type="region of interest" description="Disordered" evidence="6">
    <location>
        <begin position="302"/>
        <end position="327"/>
    </location>
</feature>
<feature type="region of interest" description="Disordered" evidence="6">
    <location>
        <begin position="129"/>
        <end position="174"/>
    </location>
</feature>
<dbReference type="InterPro" id="IPR030456">
    <property type="entry name" value="TF_fork_head_CS_2"/>
</dbReference>
<dbReference type="EMBL" id="MLYV02000940">
    <property type="protein sequence ID" value="PSR74988.1"/>
    <property type="molecule type" value="Genomic_DNA"/>
</dbReference>
<dbReference type="Gene3D" id="1.10.10.10">
    <property type="entry name" value="Winged helix-like DNA-binding domain superfamily/Winged helix DNA-binding domain"/>
    <property type="match status" value="1"/>
</dbReference>